<proteinExistence type="predicted"/>
<name>A0A0A9BRE4_ARUDO</name>
<reference evidence="1" key="2">
    <citation type="journal article" date="2015" name="Data Brief">
        <title>Shoot transcriptome of the giant reed, Arundo donax.</title>
        <authorList>
            <person name="Barrero R.A."/>
            <person name="Guerrero F.D."/>
            <person name="Moolhuijzen P."/>
            <person name="Goolsby J.A."/>
            <person name="Tidwell J."/>
            <person name="Bellgard S.E."/>
            <person name="Bellgard M.I."/>
        </authorList>
    </citation>
    <scope>NUCLEOTIDE SEQUENCE</scope>
    <source>
        <tissue evidence="1">Shoot tissue taken approximately 20 cm above the soil surface</tissue>
    </source>
</reference>
<reference evidence="1" key="1">
    <citation type="submission" date="2014-09" db="EMBL/GenBank/DDBJ databases">
        <authorList>
            <person name="Magalhaes I.L.F."/>
            <person name="Oliveira U."/>
            <person name="Santos F.R."/>
            <person name="Vidigal T.H.D.A."/>
            <person name="Brescovit A.D."/>
            <person name="Santos A.J."/>
        </authorList>
    </citation>
    <scope>NUCLEOTIDE SEQUENCE</scope>
    <source>
        <tissue evidence="1">Shoot tissue taken approximately 20 cm above the soil surface</tissue>
    </source>
</reference>
<accession>A0A0A9BRE4</accession>
<sequence length="82" mass="8415">MAGPRVLAGFMDAPVDSAEMRAFIITAAPAPTAINSFTALGSVARAVMTKRRTNVVMNSMKHASVLPRVGTVAMVAPSLAGS</sequence>
<dbReference type="AlphaFoldDB" id="A0A0A9BRE4"/>
<organism evidence="1">
    <name type="scientific">Arundo donax</name>
    <name type="common">Giant reed</name>
    <name type="synonym">Donax arundinaceus</name>
    <dbReference type="NCBI Taxonomy" id="35708"/>
    <lineage>
        <taxon>Eukaryota</taxon>
        <taxon>Viridiplantae</taxon>
        <taxon>Streptophyta</taxon>
        <taxon>Embryophyta</taxon>
        <taxon>Tracheophyta</taxon>
        <taxon>Spermatophyta</taxon>
        <taxon>Magnoliopsida</taxon>
        <taxon>Liliopsida</taxon>
        <taxon>Poales</taxon>
        <taxon>Poaceae</taxon>
        <taxon>PACMAD clade</taxon>
        <taxon>Arundinoideae</taxon>
        <taxon>Arundineae</taxon>
        <taxon>Arundo</taxon>
    </lineage>
</organism>
<evidence type="ECO:0000313" key="1">
    <source>
        <dbReference type="EMBL" id="JAD66569.1"/>
    </source>
</evidence>
<protein>
    <submittedName>
        <fullName evidence="1">Uncharacterized protein</fullName>
    </submittedName>
</protein>
<dbReference type="EMBL" id="GBRH01231326">
    <property type="protein sequence ID" value="JAD66569.1"/>
    <property type="molecule type" value="Transcribed_RNA"/>
</dbReference>